<evidence type="ECO:0000256" key="14">
    <source>
        <dbReference type="ARBA" id="ARBA00023136"/>
    </source>
</evidence>
<proteinExistence type="predicted"/>
<feature type="compositionally biased region" description="Low complexity" evidence="18">
    <location>
        <begin position="187"/>
        <end position="200"/>
    </location>
</feature>
<evidence type="ECO:0000256" key="18">
    <source>
        <dbReference type="SAM" id="MobiDB-lite"/>
    </source>
</evidence>
<evidence type="ECO:0000256" key="4">
    <source>
        <dbReference type="ARBA" id="ARBA00022475"/>
    </source>
</evidence>
<keyword evidence="14 19" id="KW-0472">Membrane</keyword>
<dbReference type="Gene3D" id="3.30.565.10">
    <property type="entry name" value="Histidine kinase-like ATPase, C-terminal domain"/>
    <property type="match status" value="1"/>
</dbReference>
<evidence type="ECO:0000256" key="11">
    <source>
        <dbReference type="ARBA" id="ARBA00022840"/>
    </source>
</evidence>
<dbReference type="PANTHER" id="PTHR43065">
    <property type="entry name" value="SENSOR HISTIDINE KINASE"/>
    <property type="match status" value="1"/>
</dbReference>
<sequence>MSTRRLLPAAWRGAWWHAHGRRALRLLLPLAFLALLDRTANHLATGNALAGLQQGAEAETALRVALLRSEIDKQRSLPLVLAGDPDLREALATRDPGRLAALSAKLERLNEATGAGVIYVLDAAGLTLAASNWRDADSFVGSNYGFRPYARLALANGAAEQFALGTVSRQPGLYLARRVDASPPDPAAAGRAAEGPGAPAREPPPEAGREAGRGTPRDRPPLGVVVVKTLFDRVEEDWRPLRRPVLVTDAAGIVLVTSLPEWRFRSLAPLPAAEQQRVRDGLQFGDAPLAPLPLPADAPAEAVRLRLPGAATAEGFLLTRLPVPGTGWTLHLLTPTRQPVALATAAARLLALLAGLFVLLVAWLALRRRHRRRRDLDRQRRQREELETEVRLRTAELERANARLRAEGEERQRAEATLHRLRDDLVQANKLAVLGQISASVAHEINQPVAAIRSFADNARLFLERGDAAAATRGLGTIAGLTERIGAITGGLRRFARRAEGRLEAVPVRAAAEGALLLLGHRLRQDAIAVETALPADLAVRAERVRLEQVLVNLIQNAVEALAGRRGGRIRLEASALPAIGATPPMAGAAMAGTATAGMPMTGMPMAGMPMAGMPMAGMPMVGAPPECGPGRVRIAVSDNGPGLAPAVARSLFMPFTTTKPEGLGLGLVICRDIVADFGGTLEAAPPPEGDGTGSLFVITLERAA</sequence>
<evidence type="ECO:0000256" key="2">
    <source>
        <dbReference type="ARBA" id="ARBA00004429"/>
    </source>
</evidence>
<keyword evidence="17" id="KW-0175">Coiled coil</keyword>
<feature type="coiled-coil region" evidence="17">
    <location>
        <begin position="369"/>
        <end position="431"/>
    </location>
</feature>
<dbReference type="CDD" id="cd00082">
    <property type="entry name" value="HisKA"/>
    <property type="match status" value="1"/>
</dbReference>
<evidence type="ECO:0000256" key="5">
    <source>
        <dbReference type="ARBA" id="ARBA00022519"/>
    </source>
</evidence>
<evidence type="ECO:0000256" key="6">
    <source>
        <dbReference type="ARBA" id="ARBA00022553"/>
    </source>
</evidence>
<dbReference type="RefSeq" id="WP_248666588.1">
    <property type="nucleotide sequence ID" value="NZ_JALPRX010000033.1"/>
</dbReference>
<evidence type="ECO:0000256" key="10">
    <source>
        <dbReference type="ARBA" id="ARBA00022777"/>
    </source>
</evidence>
<evidence type="ECO:0000256" key="15">
    <source>
        <dbReference type="ARBA" id="ARBA00059004"/>
    </source>
</evidence>
<dbReference type="InterPro" id="IPR017055">
    <property type="entry name" value="Sig_transdc_His_kinase_DctB"/>
</dbReference>
<keyword evidence="6" id="KW-0597">Phosphoprotein</keyword>
<dbReference type="GO" id="GO:0005524">
    <property type="term" value="F:ATP binding"/>
    <property type="evidence" value="ECO:0007669"/>
    <property type="project" value="UniProtKB-KW"/>
</dbReference>
<keyword evidence="22" id="KW-1185">Reference proteome</keyword>
<evidence type="ECO:0000256" key="1">
    <source>
        <dbReference type="ARBA" id="ARBA00000085"/>
    </source>
</evidence>
<dbReference type="InterPro" id="IPR003594">
    <property type="entry name" value="HATPase_dom"/>
</dbReference>
<evidence type="ECO:0000259" key="20">
    <source>
        <dbReference type="PROSITE" id="PS50109"/>
    </source>
</evidence>
<comment type="catalytic activity">
    <reaction evidence="1">
        <text>ATP + protein L-histidine = ADP + protein N-phospho-L-histidine.</text>
        <dbReference type="EC" id="2.7.13.3"/>
    </reaction>
</comment>
<dbReference type="SUPFAM" id="SSF103190">
    <property type="entry name" value="Sensory domain-like"/>
    <property type="match status" value="1"/>
</dbReference>
<dbReference type="EMBL" id="JALPRX010000033">
    <property type="protein sequence ID" value="MCK8784463.1"/>
    <property type="molecule type" value="Genomic_DNA"/>
</dbReference>
<dbReference type="PROSITE" id="PS50109">
    <property type="entry name" value="HIS_KIN"/>
    <property type="match status" value="1"/>
</dbReference>
<evidence type="ECO:0000256" key="7">
    <source>
        <dbReference type="ARBA" id="ARBA00022679"/>
    </source>
</evidence>
<evidence type="ECO:0000313" key="21">
    <source>
        <dbReference type="EMBL" id="MCK8784463.1"/>
    </source>
</evidence>
<keyword evidence="9" id="KW-0547">Nucleotide-binding</keyword>
<keyword evidence="7" id="KW-0808">Transferase</keyword>
<evidence type="ECO:0000313" key="22">
    <source>
        <dbReference type="Proteomes" id="UP001139516"/>
    </source>
</evidence>
<dbReference type="InterPro" id="IPR004358">
    <property type="entry name" value="Sig_transdc_His_kin-like_C"/>
</dbReference>
<dbReference type="PIRSF" id="PIRSF036431">
    <property type="entry name" value="STHK_DctB"/>
    <property type="match status" value="1"/>
</dbReference>
<protein>
    <recommendedName>
        <fullName evidence="16">C4-dicarboxylate transport sensor protein DctB</fullName>
        <ecNumber evidence="3">2.7.13.3</ecNumber>
    </recommendedName>
</protein>
<dbReference type="Gene3D" id="6.10.250.3020">
    <property type="match status" value="1"/>
</dbReference>
<keyword evidence="13" id="KW-0902">Two-component regulatory system</keyword>
<keyword evidence="12 19" id="KW-1133">Transmembrane helix</keyword>
<feature type="transmembrane region" description="Helical" evidence="19">
    <location>
        <begin position="345"/>
        <end position="366"/>
    </location>
</feature>
<evidence type="ECO:0000256" key="17">
    <source>
        <dbReference type="SAM" id="Coils"/>
    </source>
</evidence>
<accession>A0A9X1Y7A7</accession>
<evidence type="ECO:0000256" key="19">
    <source>
        <dbReference type="SAM" id="Phobius"/>
    </source>
</evidence>
<evidence type="ECO:0000256" key="8">
    <source>
        <dbReference type="ARBA" id="ARBA00022692"/>
    </source>
</evidence>
<dbReference type="GO" id="GO:0000155">
    <property type="term" value="F:phosphorelay sensor kinase activity"/>
    <property type="evidence" value="ECO:0007669"/>
    <property type="project" value="InterPro"/>
</dbReference>
<organism evidence="21 22">
    <name type="scientific">Roseomonas acroporae</name>
    <dbReference type="NCBI Taxonomy" id="2937791"/>
    <lineage>
        <taxon>Bacteria</taxon>
        <taxon>Pseudomonadati</taxon>
        <taxon>Pseudomonadota</taxon>
        <taxon>Alphaproteobacteria</taxon>
        <taxon>Acetobacterales</taxon>
        <taxon>Roseomonadaceae</taxon>
        <taxon>Roseomonas</taxon>
    </lineage>
</organism>
<comment type="caution">
    <text evidence="21">The sequence shown here is derived from an EMBL/GenBank/DDBJ whole genome shotgun (WGS) entry which is preliminary data.</text>
</comment>
<evidence type="ECO:0000256" key="16">
    <source>
        <dbReference type="ARBA" id="ARBA00073143"/>
    </source>
</evidence>
<feature type="compositionally biased region" description="Basic and acidic residues" evidence="18">
    <location>
        <begin position="203"/>
        <end position="220"/>
    </location>
</feature>
<dbReference type="PRINTS" id="PR00344">
    <property type="entry name" value="BCTRLSENSOR"/>
</dbReference>
<dbReference type="Gene3D" id="3.30.450.20">
    <property type="entry name" value="PAS domain"/>
    <property type="match status" value="2"/>
</dbReference>
<dbReference type="SUPFAM" id="SSF47384">
    <property type="entry name" value="Homodimeric domain of signal transducing histidine kinase"/>
    <property type="match status" value="1"/>
</dbReference>
<dbReference type="InterPro" id="IPR036097">
    <property type="entry name" value="HisK_dim/P_sf"/>
</dbReference>
<dbReference type="InterPro" id="IPR029151">
    <property type="entry name" value="Sensor-like_sf"/>
</dbReference>
<comment type="subcellular location">
    <subcellularLocation>
        <location evidence="2">Cell inner membrane</location>
        <topology evidence="2">Multi-pass membrane protein</topology>
    </subcellularLocation>
</comment>
<dbReference type="InterPro" id="IPR005467">
    <property type="entry name" value="His_kinase_dom"/>
</dbReference>
<comment type="function">
    <text evidence="15">Member of the two-component regulatory system DctB/DctD involved in the transport of C4-dicarboxylates. DctB functions as a membrane-associated protein kinase that phosphorylates DctD in response to environmental signals.</text>
</comment>
<dbReference type="InterPro" id="IPR036890">
    <property type="entry name" value="HATPase_C_sf"/>
</dbReference>
<feature type="region of interest" description="Disordered" evidence="18">
    <location>
        <begin position="179"/>
        <end position="220"/>
    </location>
</feature>
<evidence type="ECO:0000256" key="3">
    <source>
        <dbReference type="ARBA" id="ARBA00012438"/>
    </source>
</evidence>
<dbReference type="InterPro" id="IPR003661">
    <property type="entry name" value="HisK_dim/P_dom"/>
</dbReference>
<keyword evidence="10" id="KW-0418">Kinase</keyword>
<dbReference type="Gene3D" id="1.10.287.130">
    <property type="match status" value="1"/>
</dbReference>
<feature type="domain" description="Histidine kinase" evidence="20">
    <location>
        <begin position="440"/>
        <end position="705"/>
    </location>
</feature>
<dbReference type="PANTHER" id="PTHR43065:SF46">
    <property type="entry name" value="C4-DICARBOXYLATE TRANSPORT SENSOR PROTEIN DCTB"/>
    <property type="match status" value="1"/>
</dbReference>
<dbReference type="SMART" id="SM00387">
    <property type="entry name" value="HATPase_c"/>
    <property type="match status" value="1"/>
</dbReference>
<dbReference type="EC" id="2.7.13.3" evidence="3"/>
<gene>
    <name evidence="21" type="ORF">M0638_08735</name>
</gene>
<keyword evidence="8 19" id="KW-0812">Transmembrane</keyword>
<dbReference type="GO" id="GO:0005886">
    <property type="term" value="C:plasma membrane"/>
    <property type="evidence" value="ECO:0007669"/>
    <property type="project" value="UniProtKB-SubCell"/>
</dbReference>
<evidence type="ECO:0000256" key="13">
    <source>
        <dbReference type="ARBA" id="ARBA00023012"/>
    </source>
</evidence>
<keyword evidence="4" id="KW-1003">Cell membrane</keyword>
<dbReference type="FunFam" id="1.10.287.130:FF:000049">
    <property type="entry name" value="C4-dicarboxylate transport sensor protein DctB"/>
    <property type="match status" value="1"/>
</dbReference>
<dbReference type="Proteomes" id="UP001139516">
    <property type="component" value="Unassembled WGS sequence"/>
</dbReference>
<name>A0A9X1Y7A7_9PROT</name>
<dbReference type="Pfam" id="PF02518">
    <property type="entry name" value="HATPase_c"/>
    <property type="match status" value="1"/>
</dbReference>
<keyword evidence="5" id="KW-0997">Cell inner membrane</keyword>
<dbReference type="SUPFAM" id="SSF55874">
    <property type="entry name" value="ATPase domain of HSP90 chaperone/DNA topoisomerase II/histidine kinase"/>
    <property type="match status" value="1"/>
</dbReference>
<keyword evidence="11 21" id="KW-0067">ATP-binding</keyword>
<evidence type="ECO:0000256" key="9">
    <source>
        <dbReference type="ARBA" id="ARBA00022741"/>
    </source>
</evidence>
<dbReference type="AlphaFoldDB" id="A0A9X1Y7A7"/>
<reference evidence="21" key="1">
    <citation type="submission" date="2022-04" db="EMBL/GenBank/DDBJ databases">
        <title>Roseomonas acroporae sp. nov., isolated from coral Acropora digitifera.</title>
        <authorList>
            <person name="Sun H."/>
        </authorList>
    </citation>
    <scope>NUCLEOTIDE SEQUENCE</scope>
    <source>
        <strain evidence="21">NAR14</strain>
    </source>
</reference>
<evidence type="ECO:0000256" key="12">
    <source>
        <dbReference type="ARBA" id="ARBA00022989"/>
    </source>
</evidence>
<dbReference type="SMART" id="SM00388">
    <property type="entry name" value="HisKA"/>
    <property type="match status" value="1"/>
</dbReference>